<evidence type="ECO:0000313" key="4">
    <source>
        <dbReference type="Proteomes" id="UP000325440"/>
    </source>
</evidence>
<accession>A0A5E4MGX0</accession>
<sequence>MKTSVAIVASVLLAGVALDVTAFSVYSQRENENSQWPSMTQRVRSQSSSDVSPNQEHTVNLGEFDDEYINDNNKNHHGPMRINKEYAVEKINRYQTNGNDESSMEYSLYKRQPEGRRYHTASSGITKKIVDKITAIQKIAIDRSAEQIDHLNRDIEINKSVIKMSGHNFVTFYNATMKNLEAGHLESLYINPGRDTVYVLYKFDQLKTVGSFKSNDAYFKSGYYTIVLNKINSTVTTGFENNLQRPALEPAKFLYADADIVTENGTETQAFNDALEHRYLRVLGNAVCNEVLQSTGRGMVAQLKNEIRKPIAIAQNAADNKAKLFDMKWTEDDFSMEMSNVGFRDSTAVSQQADRLFNSVVFQRKSENAYSMGYDFVLTGLEWTSVLTVEYAGNKMNTRPTNFKIEKVDLRVTVFKSLDRPQQQQNSECEKVNTDIEITGLQYEFDDEMAAVQSELLSLAKAKLQRYMVRSLESHFQNSVKQAICNHNNNNNNNNNNY</sequence>
<reference evidence="3 4" key="1">
    <citation type="submission" date="2019-08" db="EMBL/GenBank/DDBJ databases">
        <authorList>
            <person name="Alioto T."/>
            <person name="Alioto T."/>
            <person name="Gomez Garrido J."/>
        </authorList>
    </citation>
    <scope>NUCLEOTIDE SEQUENCE [LARGE SCALE GENOMIC DNA]</scope>
</reference>
<keyword evidence="2" id="KW-0732">Signal</keyword>
<evidence type="ECO:0000256" key="1">
    <source>
        <dbReference type="SAM" id="MobiDB-lite"/>
    </source>
</evidence>
<gene>
    <name evidence="3" type="ORF">CINCED_3A019155</name>
</gene>
<dbReference type="EMBL" id="CABPRJ010000496">
    <property type="protein sequence ID" value="VVC29645.1"/>
    <property type="molecule type" value="Genomic_DNA"/>
</dbReference>
<dbReference type="OrthoDB" id="6628053at2759"/>
<dbReference type="Proteomes" id="UP000325440">
    <property type="component" value="Unassembled WGS sequence"/>
</dbReference>
<feature type="compositionally biased region" description="Polar residues" evidence="1">
    <location>
        <begin position="29"/>
        <end position="40"/>
    </location>
</feature>
<feature type="chain" id="PRO_5023104135" evidence="2">
    <location>
        <begin position="23"/>
        <end position="498"/>
    </location>
</feature>
<proteinExistence type="predicted"/>
<keyword evidence="4" id="KW-1185">Reference proteome</keyword>
<organism evidence="3 4">
    <name type="scientific">Cinara cedri</name>
    <dbReference type="NCBI Taxonomy" id="506608"/>
    <lineage>
        <taxon>Eukaryota</taxon>
        <taxon>Metazoa</taxon>
        <taxon>Ecdysozoa</taxon>
        <taxon>Arthropoda</taxon>
        <taxon>Hexapoda</taxon>
        <taxon>Insecta</taxon>
        <taxon>Pterygota</taxon>
        <taxon>Neoptera</taxon>
        <taxon>Paraneoptera</taxon>
        <taxon>Hemiptera</taxon>
        <taxon>Sternorrhyncha</taxon>
        <taxon>Aphidomorpha</taxon>
        <taxon>Aphidoidea</taxon>
        <taxon>Aphididae</taxon>
        <taxon>Lachninae</taxon>
        <taxon>Cinara</taxon>
    </lineage>
</organism>
<protein>
    <submittedName>
        <fullName evidence="3">Uncharacterized protein</fullName>
    </submittedName>
</protein>
<feature type="region of interest" description="Disordered" evidence="1">
    <location>
        <begin position="29"/>
        <end position="56"/>
    </location>
</feature>
<evidence type="ECO:0000256" key="2">
    <source>
        <dbReference type="SAM" id="SignalP"/>
    </source>
</evidence>
<feature type="compositionally biased region" description="Low complexity" evidence="1">
    <location>
        <begin position="41"/>
        <end position="52"/>
    </location>
</feature>
<feature type="signal peptide" evidence="2">
    <location>
        <begin position="1"/>
        <end position="22"/>
    </location>
</feature>
<dbReference type="AlphaFoldDB" id="A0A5E4MGX0"/>
<evidence type="ECO:0000313" key="3">
    <source>
        <dbReference type="EMBL" id="VVC29645.1"/>
    </source>
</evidence>
<name>A0A5E4MGX0_9HEMI</name>